<evidence type="ECO:0000313" key="3">
    <source>
        <dbReference type="Proteomes" id="UP001162483"/>
    </source>
</evidence>
<keyword evidence="3" id="KW-1185">Reference proteome</keyword>
<feature type="non-terminal residue" evidence="2">
    <location>
        <position position="1"/>
    </location>
</feature>
<evidence type="ECO:0000256" key="1">
    <source>
        <dbReference type="SAM" id="MobiDB-lite"/>
    </source>
</evidence>
<gene>
    <name evidence="2" type="ORF">SPARVUS_LOCUS13753735</name>
</gene>
<dbReference type="EMBL" id="CATNWA010018267">
    <property type="protein sequence ID" value="CAI9606358.1"/>
    <property type="molecule type" value="Genomic_DNA"/>
</dbReference>
<proteinExistence type="predicted"/>
<organism evidence="2 3">
    <name type="scientific">Staurois parvus</name>
    <dbReference type="NCBI Taxonomy" id="386267"/>
    <lineage>
        <taxon>Eukaryota</taxon>
        <taxon>Metazoa</taxon>
        <taxon>Chordata</taxon>
        <taxon>Craniata</taxon>
        <taxon>Vertebrata</taxon>
        <taxon>Euteleostomi</taxon>
        <taxon>Amphibia</taxon>
        <taxon>Batrachia</taxon>
        <taxon>Anura</taxon>
        <taxon>Neobatrachia</taxon>
        <taxon>Ranoidea</taxon>
        <taxon>Ranidae</taxon>
        <taxon>Staurois</taxon>
    </lineage>
</organism>
<name>A0ABN9GAC7_9NEOB</name>
<feature type="region of interest" description="Disordered" evidence="1">
    <location>
        <begin position="34"/>
        <end position="85"/>
    </location>
</feature>
<evidence type="ECO:0000313" key="2">
    <source>
        <dbReference type="EMBL" id="CAI9606358.1"/>
    </source>
</evidence>
<accession>A0ABN9GAC7</accession>
<comment type="caution">
    <text evidence="2">The sequence shown here is derived from an EMBL/GenBank/DDBJ whole genome shotgun (WGS) entry which is preliminary data.</text>
</comment>
<sequence length="85" mass="9485">QKEQSKCRQGTGQSIIVLKKKKKKTFFKTLKFAGGSGARTSRHHRDRNTDAGIGRRRWPGTLQGTHRGSEGQGKCCRESLSNAAW</sequence>
<dbReference type="Proteomes" id="UP001162483">
    <property type="component" value="Unassembled WGS sequence"/>
</dbReference>
<protein>
    <submittedName>
        <fullName evidence="2">Uncharacterized protein</fullName>
    </submittedName>
</protein>
<reference evidence="2" key="1">
    <citation type="submission" date="2023-05" db="EMBL/GenBank/DDBJ databases">
        <authorList>
            <person name="Stuckert A."/>
        </authorList>
    </citation>
    <scope>NUCLEOTIDE SEQUENCE</scope>
</reference>